<keyword evidence="1" id="KW-0812">Transmembrane</keyword>
<accession>A0A5Q5BNM5</accession>
<gene>
    <name evidence="2" type="ordered locus">Mmcs_3838</name>
</gene>
<dbReference type="AlphaFoldDB" id="A0A5Q5BNM5"/>
<dbReference type="EMBL" id="CP000384">
    <property type="protein sequence ID" value="ABG09943.1"/>
    <property type="molecule type" value="Genomic_DNA"/>
</dbReference>
<dbReference type="PANTHER" id="PTHR36974">
    <property type="entry name" value="MEMBRANE PROTEIN-RELATED"/>
    <property type="match status" value="1"/>
</dbReference>
<evidence type="ECO:0008006" key="3">
    <source>
        <dbReference type="Google" id="ProtNLM"/>
    </source>
</evidence>
<feature type="transmembrane region" description="Helical" evidence="1">
    <location>
        <begin position="21"/>
        <end position="44"/>
    </location>
</feature>
<feature type="transmembrane region" description="Helical" evidence="1">
    <location>
        <begin position="90"/>
        <end position="108"/>
    </location>
</feature>
<evidence type="ECO:0000313" key="2">
    <source>
        <dbReference type="EMBL" id="ABG09943.1"/>
    </source>
</evidence>
<sequence length="162" mass="17905">MGSSPSARTPCHRTRHHGLVTLLRLIARVLLGASLLFAGIGHLTFARTDFYAQVPPWLPLDVDLVVIASGVVEIALGVALIVLHRWRVPLGWITAAFFVLVFPGNISQCLTHTDAFGLDSDRDRAVRLLFQPVLVVWALWSTGAWAAWRRRASAEEDPHVRA</sequence>
<evidence type="ECO:0000256" key="1">
    <source>
        <dbReference type="SAM" id="Phobius"/>
    </source>
</evidence>
<reference evidence="2" key="1">
    <citation type="submission" date="2006-06" db="EMBL/GenBank/DDBJ databases">
        <title>Complete sequence of chromosome of Mycobacterium sp. MCS.</title>
        <authorList>
            <consortium name="US DOE Joint Genome Institute"/>
            <person name="Copeland A."/>
            <person name="Lucas S."/>
            <person name="Lapidus A."/>
            <person name="Barry K."/>
            <person name="Detter J.C."/>
            <person name="Glavina del Rio T."/>
            <person name="Hammon N."/>
            <person name="Israni S."/>
            <person name="Dalin E."/>
            <person name="Tice H."/>
            <person name="Pitluck S."/>
            <person name="Martinez M."/>
            <person name="Schmutz J."/>
            <person name="Larimer F."/>
            <person name="Land M."/>
            <person name="Hauser L."/>
            <person name="Kyrpides N."/>
            <person name="Kim E."/>
            <person name="Miller C.D."/>
            <person name="Hughes J.E."/>
            <person name="Anderson A.J."/>
            <person name="Sims R.C."/>
            <person name="Richardson P."/>
        </authorList>
    </citation>
    <scope>NUCLEOTIDE SEQUENCE [LARGE SCALE GENOMIC DNA]</scope>
    <source>
        <strain evidence="2">MCS</strain>
    </source>
</reference>
<keyword evidence="1" id="KW-0472">Membrane</keyword>
<proteinExistence type="predicted"/>
<dbReference type="PANTHER" id="PTHR36974:SF1">
    <property type="entry name" value="DOXX FAMILY MEMBRANE PROTEIN"/>
    <property type="match status" value="1"/>
</dbReference>
<protein>
    <recommendedName>
        <fullName evidence="3">DoxX family membrane protein</fullName>
    </recommendedName>
</protein>
<name>A0A5Q5BNM5_MYCSS</name>
<feature type="transmembrane region" description="Helical" evidence="1">
    <location>
        <begin position="64"/>
        <end position="83"/>
    </location>
</feature>
<dbReference type="KEGG" id="mmc:Mmcs_3838"/>
<organism evidence="2">
    <name type="scientific">Mycobacterium sp. (strain MCS)</name>
    <dbReference type="NCBI Taxonomy" id="164756"/>
    <lineage>
        <taxon>Bacteria</taxon>
        <taxon>Bacillati</taxon>
        <taxon>Actinomycetota</taxon>
        <taxon>Actinomycetes</taxon>
        <taxon>Mycobacteriales</taxon>
        <taxon>Mycobacteriaceae</taxon>
        <taxon>Mycobacterium</taxon>
    </lineage>
</organism>
<feature type="transmembrane region" description="Helical" evidence="1">
    <location>
        <begin position="128"/>
        <end position="148"/>
    </location>
</feature>
<keyword evidence="1" id="KW-1133">Transmembrane helix</keyword>